<feature type="compositionally biased region" description="Basic and acidic residues" evidence="1">
    <location>
        <begin position="71"/>
        <end position="81"/>
    </location>
</feature>
<reference evidence="3 4" key="1">
    <citation type="submission" date="2015-11" db="EMBL/GenBank/DDBJ databases">
        <title>Ensifer anhuiense sp. nov., an effective nitrogen fixation bacterium with Glycine soja.</title>
        <authorList>
            <person name="Yan H."/>
            <person name="Chen W."/>
        </authorList>
    </citation>
    <scope>NUCLEOTIDE SEQUENCE [LARGE SCALE GENOMIC DNA]</scope>
    <source>
        <strain evidence="3 4">LMG 7837</strain>
    </source>
</reference>
<keyword evidence="4" id="KW-1185">Reference proteome</keyword>
<feature type="compositionally biased region" description="Low complexity" evidence="1">
    <location>
        <begin position="21"/>
        <end position="32"/>
    </location>
</feature>
<proteinExistence type="predicted"/>
<evidence type="ECO:0000313" key="3">
    <source>
        <dbReference type="EMBL" id="OAP46562.1"/>
    </source>
</evidence>
<dbReference type="Pfam" id="PF06904">
    <property type="entry name" value="Extensin-like_C"/>
    <property type="match status" value="1"/>
</dbReference>
<accession>A0A178YGQ2</accession>
<name>A0A178YGQ2_SINSA</name>
<feature type="region of interest" description="Disordered" evidence="1">
    <location>
        <begin position="20"/>
        <end position="91"/>
    </location>
</feature>
<feature type="domain" description="Extensin-like C-terminal" evidence="2">
    <location>
        <begin position="108"/>
        <end position="287"/>
    </location>
</feature>
<protein>
    <submittedName>
        <fullName evidence="3">Extensin</fullName>
    </submittedName>
</protein>
<gene>
    <name evidence="3" type="ORF">ATB98_14440</name>
</gene>
<dbReference type="STRING" id="36856.ATB98_14440"/>
<comment type="caution">
    <text evidence="3">The sequence shown here is derived from an EMBL/GenBank/DDBJ whole genome shotgun (WGS) entry which is preliminary data.</text>
</comment>
<dbReference type="Proteomes" id="UP000078507">
    <property type="component" value="Unassembled WGS sequence"/>
</dbReference>
<dbReference type="OrthoDB" id="9809788at2"/>
<evidence type="ECO:0000313" key="4">
    <source>
        <dbReference type="Proteomes" id="UP000078507"/>
    </source>
</evidence>
<sequence>MRHAVGMILLSSVILTGATLPKKGPVPVAKPATLGGQPTPMPRPPSKPAKARDGDEGLANDASKAESPPGKGEDLPQKDDALPPPPGSAAPAEVIVPVKTESAEEYASCLAALRKIGSRFTEAARIDDGSGCGIDKPIEVETILPGVALSPGGRMRCRTALALATWTKEAAAPAARTAFGPDTRITALNQASTYVCRHRNGASTGKISEHAHGNAVDIASFELADGKTIVIQPRDEDGTLTGAFQRAVTASACLYFTTVLDPGSDEAHEMHLHLDVIERENGYRYCR</sequence>
<evidence type="ECO:0000256" key="1">
    <source>
        <dbReference type="SAM" id="MobiDB-lite"/>
    </source>
</evidence>
<dbReference type="AlphaFoldDB" id="A0A178YGQ2"/>
<dbReference type="RefSeq" id="WP_066872575.1">
    <property type="nucleotide sequence ID" value="NZ_LNQB01000068.1"/>
</dbReference>
<dbReference type="InterPro" id="IPR009683">
    <property type="entry name" value="Extensin-like_C"/>
</dbReference>
<organism evidence="3 4">
    <name type="scientific">Sinorhizobium saheli</name>
    <dbReference type="NCBI Taxonomy" id="36856"/>
    <lineage>
        <taxon>Bacteria</taxon>
        <taxon>Pseudomonadati</taxon>
        <taxon>Pseudomonadota</taxon>
        <taxon>Alphaproteobacteria</taxon>
        <taxon>Hyphomicrobiales</taxon>
        <taxon>Rhizobiaceae</taxon>
        <taxon>Sinorhizobium/Ensifer group</taxon>
        <taxon>Sinorhizobium</taxon>
    </lineage>
</organism>
<evidence type="ECO:0000259" key="2">
    <source>
        <dbReference type="Pfam" id="PF06904"/>
    </source>
</evidence>
<dbReference type="EMBL" id="LNQB01000068">
    <property type="protein sequence ID" value="OAP46562.1"/>
    <property type="molecule type" value="Genomic_DNA"/>
</dbReference>